<name>A0ABP9XA18_9DEIO</name>
<evidence type="ECO:0000313" key="3">
    <source>
        <dbReference type="Proteomes" id="UP001404956"/>
    </source>
</evidence>
<comment type="caution">
    <text evidence="2">The sequence shown here is derived from an EMBL/GenBank/DDBJ whole genome shotgun (WGS) entry which is preliminary data.</text>
</comment>
<sequence length="54" mass="5733">MTQPRVTDAEPPQEVPVARLVLFWLIAGVPLAWGVVQTVLKALPLFTGGTGPGH</sequence>
<protein>
    <recommendedName>
        <fullName evidence="4">Oxalate:formate antiporter</fullName>
    </recommendedName>
</protein>
<keyword evidence="1" id="KW-0812">Transmembrane</keyword>
<evidence type="ECO:0000313" key="2">
    <source>
        <dbReference type="EMBL" id="GAA5532231.1"/>
    </source>
</evidence>
<keyword evidence="3" id="KW-1185">Reference proteome</keyword>
<dbReference type="Proteomes" id="UP001404956">
    <property type="component" value="Unassembled WGS sequence"/>
</dbReference>
<accession>A0ABP9XA18</accession>
<dbReference type="RefSeq" id="WP_345451127.1">
    <property type="nucleotide sequence ID" value="NZ_BAABRV010000001.1"/>
</dbReference>
<reference evidence="2 3" key="1">
    <citation type="submission" date="2024-02" db="EMBL/GenBank/DDBJ databases">
        <title>Deinococcus aluminii NBRC 112889.</title>
        <authorList>
            <person name="Ichikawa N."/>
            <person name="Katano-Makiyama Y."/>
            <person name="Hidaka K."/>
        </authorList>
    </citation>
    <scope>NUCLEOTIDE SEQUENCE [LARGE SCALE GENOMIC DNA]</scope>
    <source>
        <strain evidence="2 3">NBRC 112889</strain>
    </source>
</reference>
<keyword evidence="1" id="KW-1133">Transmembrane helix</keyword>
<gene>
    <name evidence="2" type="ORF">Dalu01_00612</name>
</gene>
<feature type="transmembrane region" description="Helical" evidence="1">
    <location>
        <begin position="20"/>
        <end position="40"/>
    </location>
</feature>
<dbReference type="EMBL" id="BAABRV010000001">
    <property type="protein sequence ID" value="GAA5532231.1"/>
    <property type="molecule type" value="Genomic_DNA"/>
</dbReference>
<evidence type="ECO:0008006" key="4">
    <source>
        <dbReference type="Google" id="ProtNLM"/>
    </source>
</evidence>
<organism evidence="2 3">
    <name type="scientific">Deinococcus aluminii</name>
    <dbReference type="NCBI Taxonomy" id="1656885"/>
    <lineage>
        <taxon>Bacteria</taxon>
        <taxon>Thermotogati</taxon>
        <taxon>Deinococcota</taxon>
        <taxon>Deinococci</taxon>
        <taxon>Deinococcales</taxon>
        <taxon>Deinococcaceae</taxon>
        <taxon>Deinococcus</taxon>
    </lineage>
</organism>
<keyword evidence="1" id="KW-0472">Membrane</keyword>
<evidence type="ECO:0000256" key="1">
    <source>
        <dbReference type="SAM" id="Phobius"/>
    </source>
</evidence>
<proteinExistence type="predicted"/>